<dbReference type="OrthoDB" id="15981at2759"/>
<keyword evidence="4" id="KW-1185">Reference proteome</keyword>
<dbReference type="InterPro" id="IPR036069">
    <property type="entry name" value="DUF34/NIF3_sf"/>
</dbReference>
<sequence>MASTQTFKLIFFVPVSAAQACKTAIFKAGAGAFPGPGGYTECAFTTKGIGQFRPGSNANPNIGEVGKLEEVEEVKVETICLGRDVAKRAVEELKKAHPYEEPAYEVYKLEHGF</sequence>
<dbReference type="PANTHER" id="PTHR41774">
    <property type="match status" value="1"/>
</dbReference>
<evidence type="ECO:0000313" key="4">
    <source>
        <dbReference type="Proteomes" id="UP000799770"/>
    </source>
</evidence>
<dbReference type="SUPFAM" id="SSF102705">
    <property type="entry name" value="NIF3 (NGG1p interacting factor 3)-like"/>
    <property type="match status" value="1"/>
</dbReference>
<evidence type="ECO:0000256" key="1">
    <source>
        <dbReference type="ARBA" id="ARBA00020998"/>
    </source>
</evidence>
<feature type="signal peptide" evidence="2">
    <location>
        <begin position="1"/>
        <end position="20"/>
    </location>
</feature>
<feature type="chain" id="PRO_5025386174" description="ATP phosphoribosyltransferase" evidence="2">
    <location>
        <begin position="21"/>
        <end position="113"/>
    </location>
</feature>
<name>A0A6A5ZQ40_9PLEO</name>
<gene>
    <name evidence="3" type="ORF">BDV96DRAFT_129944</name>
</gene>
<dbReference type="EMBL" id="ML977311">
    <property type="protein sequence ID" value="KAF2121810.1"/>
    <property type="molecule type" value="Genomic_DNA"/>
</dbReference>
<dbReference type="AlphaFoldDB" id="A0A6A5ZQ40"/>
<proteinExistence type="predicted"/>
<dbReference type="Gene3D" id="3.30.70.120">
    <property type="match status" value="1"/>
</dbReference>
<evidence type="ECO:0000256" key="2">
    <source>
        <dbReference type="SAM" id="SignalP"/>
    </source>
</evidence>
<dbReference type="InterPro" id="IPR015867">
    <property type="entry name" value="N-reg_PII/ATP_PRibTrfase_C"/>
</dbReference>
<dbReference type="Proteomes" id="UP000799770">
    <property type="component" value="Unassembled WGS sequence"/>
</dbReference>
<keyword evidence="2" id="KW-0732">Signal</keyword>
<accession>A0A6A5ZQ40</accession>
<evidence type="ECO:0000313" key="3">
    <source>
        <dbReference type="EMBL" id="KAF2121810.1"/>
    </source>
</evidence>
<reference evidence="3" key="1">
    <citation type="journal article" date="2020" name="Stud. Mycol.">
        <title>101 Dothideomycetes genomes: a test case for predicting lifestyles and emergence of pathogens.</title>
        <authorList>
            <person name="Haridas S."/>
            <person name="Albert R."/>
            <person name="Binder M."/>
            <person name="Bloem J."/>
            <person name="Labutti K."/>
            <person name="Salamov A."/>
            <person name="Andreopoulos B."/>
            <person name="Baker S."/>
            <person name="Barry K."/>
            <person name="Bills G."/>
            <person name="Bluhm B."/>
            <person name="Cannon C."/>
            <person name="Castanera R."/>
            <person name="Culley D."/>
            <person name="Daum C."/>
            <person name="Ezra D."/>
            <person name="Gonzalez J."/>
            <person name="Henrissat B."/>
            <person name="Kuo A."/>
            <person name="Liang C."/>
            <person name="Lipzen A."/>
            <person name="Lutzoni F."/>
            <person name="Magnuson J."/>
            <person name="Mondo S."/>
            <person name="Nolan M."/>
            <person name="Ohm R."/>
            <person name="Pangilinan J."/>
            <person name="Park H.-J."/>
            <person name="Ramirez L."/>
            <person name="Alfaro M."/>
            <person name="Sun H."/>
            <person name="Tritt A."/>
            <person name="Yoshinaga Y."/>
            <person name="Zwiers L.-H."/>
            <person name="Turgeon B."/>
            <person name="Goodwin S."/>
            <person name="Spatafora J."/>
            <person name="Crous P."/>
            <person name="Grigoriev I."/>
        </authorList>
    </citation>
    <scope>NUCLEOTIDE SEQUENCE</scope>
    <source>
        <strain evidence="3">CBS 627.86</strain>
    </source>
</reference>
<dbReference type="PANTHER" id="PTHR41774:SF1">
    <property type="entry name" value="NGG1P INTERACTING FACTOR NIF3"/>
    <property type="match status" value="1"/>
</dbReference>
<protein>
    <recommendedName>
        <fullName evidence="1">ATP phosphoribosyltransferase</fullName>
    </recommendedName>
</protein>
<organism evidence="3 4">
    <name type="scientific">Lophiotrema nucula</name>
    <dbReference type="NCBI Taxonomy" id="690887"/>
    <lineage>
        <taxon>Eukaryota</taxon>
        <taxon>Fungi</taxon>
        <taxon>Dikarya</taxon>
        <taxon>Ascomycota</taxon>
        <taxon>Pezizomycotina</taxon>
        <taxon>Dothideomycetes</taxon>
        <taxon>Pleosporomycetidae</taxon>
        <taxon>Pleosporales</taxon>
        <taxon>Lophiotremataceae</taxon>
        <taxon>Lophiotrema</taxon>
    </lineage>
</organism>